<evidence type="ECO:0000256" key="1">
    <source>
        <dbReference type="ARBA" id="ARBA00010088"/>
    </source>
</evidence>
<dbReference type="OrthoDB" id="4006962at2"/>
<dbReference type="EMBL" id="LT607752">
    <property type="protein sequence ID" value="SCG52479.1"/>
    <property type="molecule type" value="Genomic_DNA"/>
</dbReference>
<dbReference type="GO" id="GO:0016787">
    <property type="term" value="F:hydrolase activity"/>
    <property type="evidence" value="ECO:0007669"/>
    <property type="project" value="UniProtKB-KW"/>
</dbReference>
<gene>
    <name evidence="5" type="ORF">GA0070623_2044</name>
</gene>
<dbReference type="InterPro" id="IPR051601">
    <property type="entry name" value="Serine_prot/Carboxylest_S33"/>
</dbReference>
<organism evidence="5 6">
    <name type="scientific">Micromonospora rifamycinica</name>
    <dbReference type="NCBI Taxonomy" id="291594"/>
    <lineage>
        <taxon>Bacteria</taxon>
        <taxon>Bacillati</taxon>
        <taxon>Actinomycetota</taxon>
        <taxon>Actinomycetes</taxon>
        <taxon>Micromonosporales</taxon>
        <taxon>Micromonosporaceae</taxon>
        <taxon>Micromonospora</taxon>
    </lineage>
</organism>
<dbReference type="InterPro" id="IPR029058">
    <property type="entry name" value="AB_hydrolase_fold"/>
</dbReference>
<dbReference type="Proteomes" id="UP000198226">
    <property type="component" value="Chromosome I"/>
</dbReference>
<dbReference type="InterPro" id="IPR000073">
    <property type="entry name" value="AB_hydrolase_1"/>
</dbReference>
<dbReference type="PROSITE" id="PS51257">
    <property type="entry name" value="PROKAR_LIPOPROTEIN"/>
    <property type="match status" value="1"/>
</dbReference>
<evidence type="ECO:0000259" key="4">
    <source>
        <dbReference type="Pfam" id="PF00561"/>
    </source>
</evidence>
<evidence type="ECO:0000313" key="5">
    <source>
        <dbReference type="EMBL" id="SCG52479.1"/>
    </source>
</evidence>
<accession>A0A109IKU2</accession>
<reference evidence="6" key="1">
    <citation type="submission" date="2016-06" db="EMBL/GenBank/DDBJ databases">
        <authorList>
            <person name="Varghese N."/>
            <person name="Submissions Spin"/>
        </authorList>
    </citation>
    <scope>NUCLEOTIDE SEQUENCE [LARGE SCALE GENOMIC DNA]</scope>
    <source>
        <strain evidence="6">DSM 44983</strain>
    </source>
</reference>
<dbReference type="Pfam" id="PF00561">
    <property type="entry name" value="Abhydrolase_1"/>
    <property type="match status" value="1"/>
</dbReference>
<proteinExistence type="inferred from homology"/>
<keyword evidence="3 5" id="KW-0378">Hydrolase</keyword>
<dbReference type="PROSITE" id="PS51318">
    <property type="entry name" value="TAT"/>
    <property type="match status" value="1"/>
</dbReference>
<dbReference type="PANTHER" id="PTHR43248:SF29">
    <property type="entry name" value="TRIPEPTIDYL AMINOPEPTIDASE"/>
    <property type="match status" value="1"/>
</dbReference>
<dbReference type="AlphaFoldDB" id="A0A109IKU2"/>
<evidence type="ECO:0000256" key="3">
    <source>
        <dbReference type="ARBA" id="ARBA00022801"/>
    </source>
</evidence>
<protein>
    <submittedName>
        <fullName evidence="5">Alpha/beta hydrolase fold</fullName>
    </submittedName>
</protein>
<dbReference type="InterPro" id="IPR006311">
    <property type="entry name" value="TAT_signal"/>
</dbReference>
<keyword evidence="6" id="KW-1185">Reference proteome</keyword>
<keyword evidence="2" id="KW-0732">Signal</keyword>
<dbReference type="PANTHER" id="PTHR43248">
    <property type="entry name" value="2-SUCCINYL-6-HYDROXY-2,4-CYCLOHEXADIENE-1-CARBOXYLATE SYNTHASE"/>
    <property type="match status" value="1"/>
</dbReference>
<name>A0A109IKU2_9ACTN</name>
<evidence type="ECO:0000256" key="2">
    <source>
        <dbReference type="ARBA" id="ARBA00022729"/>
    </source>
</evidence>
<evidence type="ECO:0000313" key="6">
    <source>
        <dbReference type="Proteomes" id="UP000198226"/>
    </source>
</evidence>
<comment type="similarity">
    <text evidence="1">Belongs to the peptidase S33 family.</text>
</comment>
<dbReference type="RefSeq" id="WP_067307466.1">
    <property type="nucleotide sequence ID" value="NZ_LRMV01000052.1"/>
</dbReference>
<sequence>MTRTAHRIRRIRLTLAGLLAGALLATGCTLPAFAPRAEDSAASAPGDTPAWRACPEVADDLVGRGAPGMRYECARIAVPRNWGTGTGATAGPGSGETFEIALLRVRSSKQRDRIGSLVINPGGPGGSGVDTAVYLSFGPSFGGLPTAVTDRFDIVGFDPRGVSRSSPVKCISDADLDASFGYDPDPRSQQSFDGYQALNRRIGRGCGDRYGDQLPLYGTEQAARDMDAVRAAVGDDKLTYLGYSYGTLLGATYAQLYPQRVRALVLDGAVDPRQQLVAGSESQARGFERAFDNFDRWCAANAARCPIAPDARGAVTSAIDKAKVSPVRGADGREATSGWVFYAVISSLYTESGWQELARAIDRLDEGDPAEVFKLADAYAGRGEDGHYSNLFDANLAVNCADETEKPSVAQIRDLQSQWRQKYPLFGPALAVGMFGCVEWPGGRDPYPTGPAVGAPPIVVVGTTGDPATPYEQTARLADMLGVGRVLTWEGEGHTAYPQTSCITAAVDAYLISLTVPREGLRCPAG</sequence>
<dbReference type="SUPFAM" id="SSF53474">
    <property type="entry name" value="alpha/beta-Hydrolases"/>
    <property type="match status" value="2"/>
</dbReference>
<dbReference type="Gene3D" id="3.40.50.1820">
    <property type="entry name" value="alpha/beta hydrolase"/>
    <property type="match status" value="1"/>
</dbReference>
<feature type="domain" description="AB hydrolase-1" evidence="4">
    <location>
        <begin position="117"/>
        <end position="479"/>
    </location>
</feature>